<protein>
    <submittedName>
        <fullName evidence="1">Uncharacterized protein</fullName>
    </submittedName>
</protein>
<dbReference type="VEuPathDB" id="VectorBase:AQUA015039"/>
<sequence>MRFLNCEIVVDISNLAQNVCASCAATVTAREYHTNTYRHAYHTHPGKTFTVKRGALNTFE</sequence>
<dbReference type="EnsemblMetazoa" id="AQUA015039-RA">
    <property type="protein sequence ID" value="AQUA015039-PA"/>
    <property type="gene ID" value="AQUA015039"/>
</dbReference>
<evidence type="ECO:0000313" key="1">
    <source>
        <dbReference type="EnsemblMetazoa" id="AQUA015039-PA"/>
    </source>
</evidence>
<proteinExistence type="predicted"/>
<reference evidence="1" key="1">
    <citation type="submission" date="2020-05" db="UniProtKB">
        <authorList>
            <consortium name="EnsemblMetazoa"/>
        </authorList>
    </citation>
    <scope>IDENTIFICATION</scope>
    <source>
        <strain evidence="1">SANGQUA</strain>
    </source>
</reference>
<accession>A0A182XT92</accession>
<name>A0A182XT92_ANOQN</name>
<evidence type="ECO:0000313" key="2">
    <source>
        <dbReference type="Proteomes" id="UP000076407"/>
    </source>
</evidence>
<dbReference type="AlphaFoldDB" id="A0A182XT92"/>
<dbReference type="Proteomes" id="UP000076407">
    <property type="component" value="Unassembled WGS sequence"/>
</dbReference>
<organism evidence="1 2">
    <name type="scientific">Anopheles quadriannulatus</name>
    <name type="common">Mosquito</name>
    <dbReference type="NCBI Taxonomy" id="34691"/>
    <lineage>
        <taxon>Eukaryota</taxon>
        <taxon>Metazoa</taxon>
        <taxon>Ecdysozoa</taxon>
        <taxon>Arthropoda</taxon>
        <taxon>Hexapoda</taxon>
        <taxon>Insecta</taxon>
        <taxon>Pterygota</taxon>
        <taxon>Neoptera</taxon>
        <taxon>Endopterygota</taxon>
        <taxon>Diptera</taxon>
        <taxon>Nematocera</taxon>
        <taxon>Culicoidea</taxon>
        <taxon>Culicidae</taxon>
        <taxon>Anophelinae</taxon>
        <taxon>Anopheles</taxon>
    </lineage>
</organism>
<keyword evidence="2" id="KW-1185">Reference proteome</keyword>